<dbReference type="InterPro" id="IPR036322">
    <property type="entry name" value="WD40_repeat_dom_sf"/>
</dbReference>
<evidence type="ECO:0000256" key="4">
    <source>
        <dbReference type="ARBA" id="ARBA00022737"/>
    </source>
</evidence>
<dbReference type="AlphaFoldDB" id="A0A1A6GGN0"/>
<proteinExistence type="inferred from homology"/>
<evidence type="ECO:0000256" key="9">
    <source>
        <dbReference type="SAM" id="MobiDB-lite"/>
    </source>
</evidence>
<dbReference type="FunFam" id="2.130.10.10:FF:002583">
    <property type="entry name" value="DNA damage-binding protein 2"/>
    <property type="match status" value="1"/>
</dbReference>
<organism evidence="10 11">
    <name type="scientific">Neotoma lepida</name>
    <name type="common">Desert woodrat</name>
    <dbReference type="NCBI Taxonomy" id="56216"/>
    <lineage>
        <taxon>Eukaryota</taxon>
        <taxon>Metazoa</taxon>
        <taxon>Chordata</taxon>
        <taxon>Craniata</taxon>
        <taxon>Vertebrata</taxon>
        <taxon>Euteleostomi</taxon>
        <taxon>Mammalia</taxon>
        <taxon>Eutheria</taxon>
        <taxon>Euarchontoglires</taxon>
        <taxon>Glires</taxon>
        <taxon>Rodentia</taxon>
        <taxon>Myomorpha</taxon>
        <taxon>Muroidea</taxon>
        <taxon>Cricetidae</taxon>
        <taxon>Neotominae</taxon>
        <taxon>Neotoma</taxon>
    </lineage>
</organism>
<evidence type="ECO:0008006" key="12">
    <source>
        <dbReference type="Google" id="ProtNLM"/>
    </source>
</evidence>
<evidence type="ECO:0000256" key="3">
    <source>
        <dbReference type="ARBA" id="ARBA00022574"/>
    </source>
</evidence>
<name>A0A1A6GGN0_NEOLE</name>
<dbReference type="OrthoDB" id="9890280at2759"/>
<dbReference type="InterPro" id="IPR015943">
    <property type="entry name" value="WD40/YVTN_repeat-like_dom_sf"/>
</dbReference>
<evidence type="ECO:0000256" key="6">
    <source>
        <dbReference type="ARBA" id="ARBA00022786"/>
    </source>
</evidence>
<gene>
    <name evidence="10" type="ORF">A6R68_06015</name>
</gene>
<feature type="compositionally biased region" description="Basic and acidic residues" evidence="9">
    <location>
        <begin position="26"/>
        <end position="35"/>
    </location>
</feature>
<evidence type="ECO:0000313" key="10">
    <source>
        <dbReference type="EMBL" id="OBS65423.1"/>
    </source>
</evidence>
<keyword evidence="7" id="KW-0238">DNA-binding</keyword>
<evidence type="ECO:0000256" key="2">
    <source>
        <dbReference type="ARBA" id="ARBA00005434"/>
    </source>
</evidence>
<dbReference type="Proteomes" id="UP000092124">
    <property type="component" value="Unassembled WGS sequence"/>
</dbReference>
<dbReference type="GO" id="GO:0006281">
    <property type="term" value="P:DNA repair"/>
    <property type="evidence" value="ECO:0007669"/>
    <property type="project" value="InterPro"/>
</dbReference>
<feature type="region of interest" description="Disordered" evidence="9">
    <location>
        <begin position="1"/>
        <end position="35"/>
    </location>
</feature>
<sequence length="180" mass="19822">MAPKKCPETQKPPDVAARLKSKSRRSPQELETEAKKLRVQGPVSSRKCESCCLLAELSSLQIPPRSSGIIKDLYQRKLGRATWPSLQQKSFLHSLASYRVFQKAAPFDRRTTSLVWHPTHPSTLAVGSKGGDIMIWNFGIKDKPIFIKGVSVSRSQMIAIELSIGGMEGMISSSKVAASK</sequence>
<evidence type="ECO:0000256" key="1">
    <source>
        <dbReference type="ARBA" id="ARBA00004123"/>
    </source>
</evidence>
<dbReference type="EMBL" id="LZPO01096786">
    <property type="protein sequence ID" value="OBS65423.1"/>
    <property type="molecule type" value="Genomic_DNA"/>
</dbReference>
<dbReference type="GO" id="GO:0003684">
    <property type="term" value="F:damaged DNA binding"/>
    <property type="evidence" value="ECO:0007669"/>
    <property type="project" value="InterPro"/>
</dbReference>
<dbReference type="GO" id="GO:0080008">
    <property type="term" value="C:Cul4-RING E3 ubiquitin ligase complex"/>
    <property type="evidence" value="ECO:0007669"/>
    <property type="project" value="InterPro"/>
</dbReference>
<dbReference type="PANTHER" id="PTHR15169:SF0">
    <property type="entry name" value="DNA DAMAGE-BINDING PROTEIN 2"/>
    <property type="match status" value="1"/>
</dbReference>
<evidence type="ECO:0000256" key="5">
    <source>
        <dbReference type="ARBA" id="ARBA00022763"/>
    </source>
</evidence>
<keyword evidence="6" id="KW-0833">Ubl conjugation pathway</keyword>
<keyword evidence="5" id="KW-0227">DNA damage</keyword>
<dbReference type="GO" id="GO:0005634">
    <property type="term" value="C:nucleus"/>
    <property type="evidence" value="ECO:0007669"/>
    <property type="project" value="UniProtKB-SubCell"/>
</dbReference>
<evidence type="ECO:0000256" key="8">
    <source>
        <dbReference type="ARBA" id="ARBA00023242"/>
    </source>
</evidence>
<comment type="caution">
    <text evidence="10">The sequence shown here is derived from an EMBL/GenBank/DDBJ whole genome shotgun (WGS) entry which is preliminary data.</text>
</comment>
<dbReference type="PANTHER" id="PTHR15169">
    <property type="entry name" value="DAMAGE-SPECIFIC DNA BINDING PROTEIN 2"/>
    <property type="match status" value="1"/>
</dbReference>
<dbReference type="Gene3D" id="2.130.10.10">
    <property type="entry name" value="YVTN repeat-like/Quinoprotein amine dehydrogenase"/>
    <property type="match status" value="1"/>
</dbReference>
<dbReference type="InterPro" id="IPR033312">
    <property type="entry name" value="DDB2"/>
</dbReference>
<dbReference type="SUPFAM" id="SSF50978">
    <property type="entry name" value="WD40 repeat-like"/>
    <property type="match status" value="1"/>
</dbReference>
<dbReference type="Gene3D" id="4.10.640.30">
    <property type="match status" value="1"/>
</dbReference>
<feature type="non-terminal residue" evidence="10">
    <location>
        <position position="180"/>
    </location>
</feature>
<keyword evidence="8" id="KW-0539">Nucleus</keyword>
<dbReference type="STRING" id="56216.A0A1A6GGN0"/>
<keyword evidence="3" id="KW-0853">WD repeat</keyword>
<protein>
    <recommendedName>
        <fullName evidence="12">DNA damage-binding protein 2</fullName>
    </recommendedName>
</protein>
<comment type="subcellular location">
    <subcellularLocation>
        <location evidence="1">Nucleus</location>
    </subcellularLocation>
</comment>
<keyword evidence="4" id="KW-0677">Repeat</keyword>
<comment type="similarity">
    <text evidence="2">Belongs to the WD repeat DDB2/WDR76 family.</text>
</comment>
<keyword evidence="11" id="KW-1185">Reference proteome</keyword>
<accession>A0A1A6GGN0</accession>
<evidence type="ECO:0000256" key="7">
    <source>
        <dbReference type="ARBA" id="ARBA00023125"/>
    </source>
</evidence>
<evidence type="ECO:0000313" key="11">
    <source>
        <dbReference type="Proteomes" id="UP000092124"/>
    </source>
</evidence>
<dbReference type="GO" id="GO:0009411">
    <property type="term" value="P:response to UV"/>
    <property type="evidence" value="ECO:0007669"/>
    <property type="project" value="TreeGrafter"/>
</dbReference>
<reference evidence="10 11" key="1">
    <citation type="submission" date="2016-06" db="EMBL/GenBank/DDBJ databases">
        <title>The Draft Genome Sequence and Annotation of the Desert Woodrat Neotoma lepida.</title>
        <authorList>
            <person name="Campbell M."/>
            <person name="Oakeson K.F."/>
            <person name="Yandell M."/>
            <person name="Halpert J.R."/>
            <person name="Dearing D."/>
        </authorList>
    </citation>
    <scope>NUCLEOTIDE SEQUENCE [LARGE SCALE GENOMIC DNA]</scope>
    <source>
        <strain evidence="10">417</strain>
        <tissue evidence="10">Liver</tissue>
    </source>
</reference>